<proteinExistence type="predicted"/>
<dbReference type="AlphaFoldDB" id="A0A067CL87"/>
<dbReference type="Gene3D" id="3.10.180.10">
    <property type="entry name" value="2,3-Dihydroxybiphenyl 1,2-Dioxygenase, domain 1"/>
    <property type="match status" value="1"/>
</dbReference>
<dbReference type="InterPro" id="IPR029068">
    <property type="entry name" value="Glyas_Bleomycin-R_OHBP_Dase"/>
</dbReference>
<dbReference type="InterPro" id="IPR037523">
    <property type="entry name" value="VOC_core"/>
</dbReference>
<keyword evidence="3" id="KW-1185">Reference proteome</keyword>
<dbReference type="PROSITE" id="PS51819">
    <property type="entry name" value="VOC"/>
    <property type="match status" value="1"/>
</dbReference>
<feature type="domain" description="VOC" evidence="1">
    <location>
        <begin position="2"/>
        <end position="116"/>
    </location>
</feature>
<dbReference type="KEGG" id="spar:SPRG_07551"/>
<evidence type="ECO:0000259" key="1">
    <source>
        <dbReference type="PROSITE" id="PS51819"/>
    </source>
</evidence>
<gene>
    <name evidence="2" type="ORF">SPRG_07551</name>
</gene>
<evidence type="ECO:0000313" key="2">
    <source>
        <dbReference type="EMBL" id="KDO27301.1"/>
    </source>
</evidence>
<dbReference type="VEuPathDB" id="FungiDB:SPRG_07551"/>
<evidence type="ECO:0000313" key="3">
    <source>
        <dbReference type="Proteomes" id="UP000030745"/>
    </source>
</evidence>
<protein>
    <recommendedName>
        <fullName evidence="1">VOC domain-containing protein</fullName>
    </recommendedName>
</protein>
<dbReference type="InterPro" id="IPR004360">
    <property type="entry name" value="Glyas_Fos-R_dOase_dom"/>
</dbReference>
<sequence length="133" mass="15043">MRFNQFTLPATDLSASIAFYSRLGCLPIVVTETYARFEDGAAGSTFSLEKVDQTVPEMPGHHAMTLYFEVDDVDATVAALSEQGVVFDELPEDKSWLWRESRFRDPAGNRVCLYYAGNQRRFPPWRVDGRTAP</sequence>
<dbReference type="OrthoDB" id="58795at2759"/>
<dbReference type="GeneID" id="24129819"/>
<accession>A0A067CL87</accession>
<organism evidence="2 3">
    <name type="scientific">Saprolegnia parasitica (strain CBS 223.65)</name>
    <dbReference type="NCBI Taxonomy" id="695850"/>
    <lineage>
        <taxon>Eukaryota</taxon>
        <taxon>Sar</taxon>
        <taxon>Stramenopiles</taxon>
        <taxon>Oomycota</taxon>
        <taxon>Saprolegniomycetes</taxon>
        <taxon>Saprolegniales</taxon>
        <taxon>Saprolegniaceae</taxon>
        <taxon>Saprolegnia</taxon>
    </lineage>
</organism>
<reference evidence="2 3" key="1">
    <citation type="journal article" date="2013" name="PLoS Genet.">
        <title>Distinctive expansion of potential virulence genes in the genome of the oomycete fish pathogen Saprolegnia parasitica.</title>
        <authorList>
            <person name="Jiang R.H."/>
            <person name="de Bruijn I."/>
            <person name="Haas B.J."/>
            <person name="Belmonte R."/>
            <person name="Lobach L."/>
            <person name="Christie J."/>
            <person name="van den Ackerveken G."/>
            <person name="Bottin A."/>
            <person name="Bulone V."/>
            <person name="Diaz-Moreno S.M."/>
            <person name="Dumas B."/>
            <person name="Fan L."/>
            <person name="Gaulin E."/>
            <person name="Govers F."/>
            <person name="Grenville-Briggs L.J."/>
            <person name="Horner N.R."/>
            <person name="Levin J.Z."/>
            <person name="Mammella M."/>
            <person name="Meijer H.J."/>
            <person name="Morris P."/>
            <person name="Nusbaum C."/>
            <person name="Oome S."/>
            <person name="Phillips A.J."/>
            <person name="van Rooyen D."/>
            <person name="Rzeszutek E."/>
            <person name="Saraiva M."/>
            <person name="Secombes C.J."/>
            <person name="Seidl M.F."/>
            <person name="Snel B."/>
            <person name="Stassen J.H."/>
            <person name="Sykes S."/>
            <person name="Tripathy S."/>
            <person name="van den Berg H."/>
            <person name="Vega-Arreguin J.C."/>
            <person name="Wawra S."/>
            <person name="Young S.K."/>
            <person name="Zeng Q."/>
            <person name="Dieguez-Uribeondo J."/>
            <person name="Russ C."/>
            <person name="Tyler B.M."/>
            <person name="van West P."/>
        </authorList>
    </citation>
    <scope>NUCLEOTIDE SEQUENCE [LARGE SCALE GENOMIC DNA]</scope>
    <source>
        <strain evidence="2 3">CBS 223.65</strain>
    </source>
</reference>
<name>A0A067CL87_SAPPC</name>
<dbReference type="EMBL" id="KK583218">
    <property type="protein sequence ID" value="KDO27301.1"/>
    <property type="molecule type" value="Genomic_DNA"/>
</dbReference>
<dbReference type="SUPFAM" id="SSF54593">
    <property type="entry name" value="Glyoxalase/Bleomycin resistance protein/Dihydroxybiphenyl dioxygenase"/>
    <property type="match status" value="1"/>
</dbReference>
<dbReference type="Pfam" id="PF00903">
    <property type="entry name" value="Glyoxalase"/>
    <property type="match status" value="1"/>
</dbReference>
<dbReference type="Proteomes" id="UP000030745">
    <property type="component" value="Unassembled WGS sequence"/>
</dbReference>
<dbReference type="RefSeq" id="XP_012202075.1">
    <property type="nucleotide sequence ID" value="XM_012346685.1"/>
</dbReference>
<dbReference type="OMA" id="HYARFEC"/>